<dbReference type="SFLD" id="SFLDS00003">
    <property type="entry name" value="Haloacid_Dehalogenase"/>
    <property type="match status" value="1"/>
</dbReference>
<proteinExistence type="predicted"/>
<dbReference type="Gene3D" id="3.40.50.1000">
    <property type="entry name" value="HAD superfamily/HAD-like"/>
    <property type="match status" value="1"/>
</dbReference>
<gene>
    <name evidence="1" type="ORF">IAB04_01155</name>
</gene>
<dbReference type="Pfam" id="PF00702">
    <property type="entry name" value="Hydrolase"/>
    <property type="match status" value="1"/>
</dbReference>
<dbReference type="AlphaFoldDB" id="A0A9D1LU00"/>
<reference evidence="1" key="2">
    <citation type="journal article" date="2021" name="PeerJ">
        <title>Extensive microbial diversity within the chicken gut microbiome revealed by metagenomics and culture.</title>
        <authorList>
            <person name="Gilroy R."/>
            <person name="Ravi A."/>
            <person name="Getino M."/>
            <person name="Pursley I."/>
            <person name="Horton D.L."/>
            <person name="Alikhan N.F."/>
            <person name="Baker D."/>
            <person name="Gharbi K."/>
            <person name="Hall N."/>
            <person name="Watson M."/>
            <person name="Adriaenssens E.M."/>
            <person name="Foster-Nyarko E."/>
            <person name="Jarju S."/>
            <person name="Secka A."/>
            <person name="Antonio M."/>
            <person name="Oren A."/>
            <person name="Chaudhuri R.R."/>
            <person name="La Ragione R."/>
            <person name="Hildebrand F."/>
            <person name="Pallen M.J."/>
        </authorList>
    </citation>
    <scope>NUCLEOTIDE SEQUENCE</scope>
    <source>
        <strain evidence="1">ChiSjej4B22-9803</strain>
    </source>
</reference>
<dbReference type="Proteomes" id="UP000824111">
    <property type="component" value="Unassembled WGS sequence"/>
</dbReference>
<sequence length="220" mass="23951">MIKAVLFDLDGTLTDTLSTIAHFGNCALGKFGFPPIPTERYRYLVGDGRDLLIHRMLAEHGADTAENYQNVGIAYDTAYEADVLHGTVPYDGIPELLTNLQENGLKTAVLSNKPHNVTKMVVQAVFGNRFDIVYGQRPGYPMKPDPAVARMVAEELGVSPAECTFVGDTSVDIATGKNAGMLPIGVLWGFRDAAELRRAGAAHIVKKPQELLQILADKRK</sequence>
<protein>
    <submittedName>
        <fullName evidence="1">HAD family hydrolase</fullName>
    </submittedName>
</protein>
<dbReference type="Gene3D" id="1.10.150.240">
    <property type="entry name" value="Putative phosphatase, domain 2"/>
    <property type="match status" value="1"/>
</dbReference>
<dbReference type="InterPro" id="IPR006439">
    <property type="entry name" value="HAD-SF_hydro_IA"/>
</dbReference>
<dbReference type="PANTHER" id="PTHR43434:SF1">
    <property type="entry name" value="PHOSPHOGLYCOLATE PHOSPHATASE"/>
    <property type="match status" value="1"/>
</dbReference>
<dbReference type="PANTHER" id="PTHR43434">
    <property type="entry name" value="PHOSPHOGLYCOLATE PHOSPHATASE"/>
    <property type="match status" value="1"/>
</dbReference>
<name>A0A9D1LU00_9FIRM</name>
<dbReference type="SFLD" id="SFLDG01129">
    <property type="entry name" value="C1.5:_HAD__Beta-PGM__Phosphata"/>
    <property type="match status" value="1"/>
</dbReference>
<dbReference type="NCBIfam" id="TIGR01509">
    <property type="entry name" value="HAD-SF-IA-v3"/>
    <property type="match status" value="1"/>
</dbReference>
<dbReference type="GO" id="GO:0006281">
    <property type="term" value="P:DNA repair"/>
    <property type="evidence" value="ECO:0007669"/>
    <property type="project" value="TreeGrafter"/>
</dbReference>
<dbReference type="GO" id="GO:0008967">
    <property type="term" value="F:phosphoglycolate phosphatase activity"/>
    <property type="evidence" value="ECO:0007669"/>
    <property type="project" value="TreeGrafter"/>
</dbReference>
<dbReference type="InterPro" id="IPR036412">
    <property type="entry name" value="HAD-like_sf"/>
</dbReference>
<dbReference type="GO" id="GO:0005829">
    <property type="term" value="C:cytosol"/>
    <property type="evidence" value="ECO:0007669"/>
    <property type="project" value="TreeGrafter"/>
</dbReference>
<reference evidence="1" key="1">
    <citation type="submission" date="2020-10" db="EMBL/GenBank/DDBJ databases">
        <authorList>
            <person name="Gilroy R."/>
        </authorList>
    </citation>
    <scope>NUCLEOTIDE SEQUENCE</scope>
    <source>
        <strain evidence="1">ChiSjej4B22-9803</strain>
    </source>
</reference>
<accession>A0A9D1LU00</accession>
<dbReference type="NCBIfam" id="TIGR01549">
    <property type="entry name" value="HAD-SF-IA-v1"/>
    <property type="match status" value="1"/>
</dbReference>
<comment type="caution">
    <text evidence="1">The sequence shown here is derived from an EMBL/GenBank/DDBJ whole genome shotgun (WGS) entry which is preliminary data.</text>
</comment>
<evidence type="ECO:0000313" key="2">
    <source>
        <dbReference type="Proteomes" id="UP000824111"/>
    </source>
</evidence>
<organism evidence="1 2">
    <name type="scientific">Candidatus Avimonoglobus intestinipullorum</name>
    <dbReference type="NCBI Taxonomy" id="2840699"/>
    <lineage>
        <taxon>Bacteria</taxon>
        <taxon>Bacillati</taxon>
        <taxon>Bacillota</taxon>
        <taxon>Clostridia</taxon>
        <taxon>Eubacteriales</taxon>
        <taxon>Candidatus Avimonoglobus</taxon>
    </lineage>
</organism>
<evidence type="ECO:0000313" key="1">
    <source>
        <dbReference type="EMBL" id="HIU47951.1"/>
    </source>
</evidence>
<dbReference type="InterPro" id="IPR023214">
    <property type="entry name" value="HAD_sf"/>
</dbReference>
<dbReference type="InterPro" id="IPR023198">
    <property type="entry name" value="PGP-like_dom2"/>
</dbReference>
<dbReference type="SUPFAM" id="SSF56784">
    <property type="entry name" value="HAD-like"/>
    <property type="match status" value="1"/>
</dbReference>
<dbReference type="SFLD" id="SFLDG01135">
    <property type="entry name" value="C1.5.6:_HAD__Beta-PGM__Phospha"/>
    <property type="match status" value="1"/>
</dbReference>
<dbReference type="InterPro" id="IPR050155">
    <property type="entry name" value="HAD-like_hydrolase_sf"/>
</dbReference>
<dbReference type="EMBL" id="DVND01000025">
    <property type="protein sequence ID" value="HIU47951.1"/>
    <property type="molecule type" value="Genomic_DNA"/>
</dbReference>
<keyword evidence="1" id="KW-0378">Hydrolase</keyword>